<accession>A0ABR4T5E1</accession>
<dbReference type="EMBL" id="JJMG01000090">
    <property type="protein sequence ID" value="KEG42087.1"/>
    <property type="molecule type" value="Genomic_DNA"/>
</dbReference>
<gene>
    <name evidence="1" type="ORF">DJ64_34390</name>
</gene>
<reference evidence="1 2" key="1">
    <citation type="submission" date="2014-04" db="EMBL/GenBank/DDBJ databases">
        <title>Draft genome sequence of the novel Streptomyces griseorubens JSD-1 playing a role in carbon and nitrogen cycle.</title>
        <authorList>
            <consortium name="Shanghai Jiao Tong University"/>
            <person name="Feng H."/>
            <person name="Sun Y."/>
            <person name="Zhi Y."/>
            <person name="Mao L."/>
            <person name="Luo Y."/>
            <person name="Wei X."/>
            <person name="Zhou P."/>
        </authorList>
    </citation>
    <scope>NUCLEOTIDE SEQUENCE [LARGE SCALE GENOMIC DNA]</scope>
    <source>
        <strain evidence="1 2">JSD-1</strain>
    </source>
</reference>
<protein>
    <recommendedName>
        <fullName evidence="3">NADPH-dependent FMN reductase</fullName>
    </recommendedName>
</protein>
<keyword evidence="2" id="KW-1185">Reference proteome</keyword>
<comment type="caution">
    <text evidence="1">The sequence shown here is derived from an EMBL/GenBank/DDBJ whole genome shotgun (WGS) entry which is preliminary data.</text>
</comment>
<evidence type="ECO:0000313" key="1">
    <source>
        <dbReference type="EMBL" id="KEG42087.1"/>
    </source>
</evidence>
<sequence>MLHLENVMGELHAVTIRDGLAFPLNRVAWADGRPQDTESAGYAKKLLDQLSWWAGALRTAREAVPYPA</sequence>
<dbReference type="Proteomes" id="UP000027632">
    <property type="component" value="Unassembled WGS sequence"/>
</dbReference>
<organism evidence="1 2">
    <name type="scientific">Streptomyces griseorubens</name>
    <dbReference type="NCBI Taxonomy" id="66897"/>
    <lineage>
        <taxon>Bacteria</taxon>
        <taxon>Bacillati</taxon>
        <taxon>Actinomycetota</taxon>
        <taxon>Actinomycetes</taxon>
        <taxon>Kitasatosporales</taxon>
        <taxon>Streptomycetaceae</taxon>
        <taxon>Streptomyces</taxon>
        <taxon>Streptomyces althioticus group</taxon>
    </lineage>
</organism>
<evidence type="ECO:0008006" key="3">
    <source>
        <dbReference type="Google" id="ProtNLM"/>
    </source>
</evidence>
<proteinExistence type="predicted"/>
<name>A0ABR4T5E1_9ACTN</name>
<evidence type="ECO:0000313" key="2">
    <source>
        <dbReference type="Proteomes" id="UP000027632"/>
    </source>
</evidence>